<dbReference type="Proteomes" id="UP000005316">
    <property type="component" value="Unassembled WGS sequence"/>
</dbReference>
<reference evidence="1 2" key="1">
    <citation type="submission" date="2011-04" db="EMBL/GenBank/DDBJ databases">
        <authorList>
            <person name="Muzny D."/>
            <person name="Qin X."/>
            <person name="Deng J."/>
            <person name="Jiang H."/>
            <person name="Liu Y."/>
            <person name="Qu J."/>
            <person name="Song X.-Z."/>
            <person name="Zhang L."/>
            <person name="Thornton R."/>
            <person name="Coyle M."/>
            <person name="Francisco L."/>
            <person name="Jackson L."/>
            <person name="Javaid M."/>
            <person name="Korchina V."/>
            <person name="Kovar C."/>
            <person name="Mata R."/>
            <person name="Mathew T."/>
            <person name="Ngo R."/>
            <person name="Nguyen L."/>
            <person name="Nguyen N."/>
            <person name="Okwuonu G."/>
            <person name="Ongeri F."/>
            <person name="Pham C."/>
            <person name="Simmons D."/>
            <person name="Wilczek-Boney K."/>
            <person name="Hale W."/>
            <person name="Jakkamsetti A."/>
            <person name="Pham P."/>
            <person name="Ruth R."/>
            <person name="San Lucas F."/>
            <person name="Warren J."/>
            <person name="Zhang J."/>
            <person name="Zhao Z."/>
            <person name="Zhou C."/>
            <person name="Zhu D."/>
            <person name="Lee S."/>
            <person name="Bess C."/>
            <person name="Blankenburg K."/>
            <person name="Forbes L."/>
            <person name="Fu Q."/>
            <person name="Gubbala S."/>
            <person name="Hirani K."/>
            <person name="Jayaseelan J.C."/>
            <person name="Lara F."/>
            <person name="Munidasa M."/>
            <person name="Palculict T."/>
            <person name="Patil S."/>
            <person name="Pu L.-L."/>
            <person name="Saada N."/>
            <person name="Tang L."/>
            <person name="Weissenberger G."/>
            <person name="Zhu Y."/>
            <person name="Hemphill L."/>
            <person name="Shang Y."/>
            <person name="Youmans B."/>
            <person name="Ayvaz T."/>
            <person name="Ross M."/>
            <person name="Santibanez J."/>
            <person name="Aqrawi P."/>
            <person name="Gross S."/>
            <person name="Joshi V."/>
            <person name="Fowler G."/>
            <person name="Nazareth L."/>
            <person name="Reid J."/>
            <person name="Worley K."/>
            <person name="Petrosino J."/>
            <person name="Highlander S."/>
            <person name="Gibbs R."/>
        </authorList>
    </citation>
    <scope>NUCLEOTIDE SEQUENCE [LARGE SCALE GENOMIC DNA]</scope>
    <source>
        <strain evidence="1 2">2681</strain>
    </source>
</reference>
<name>F9DTL8_9BACL</name>
<dbReference type="AlphaFoldDB" id="F9DTL8"/>
<evidence type="ECO:0000313" key="1">
    <source>
        <dbReference type="EMBL" id="EGQ25568.1"/>
    </source>
</evidence>
<comment type="caution">
    <text evidence="1">The sequence shown here is derived from an EMBL/GenBank/DDBJ whole genome shotgun (WGS) entry which is preliminary data.</text>
</comment>
<sequence>MDTQLIGVEGGEKEKYAPNALLMLAGAKRRGGSPAPPGKRPPGT</sequence>
<proteinExistence type="predicted"/>
<evidence type="ECO:0000313" key="2">
    <source>
        <dbReference type="Proteomes" id="UP000005316"/>
    </source>
</evidence>
<organism evidence="1 2">
    <name type="scientific">Sporosarcina newyorkensis 2681</name>
    <dbReference type="NCBI Taxonomy" id="1027292"/>
    <lineage>
        <taxon>Bacteria</taxon>
        <taxon>Bacillati</taxon>
        <taxon>Bacillota</taxon>
        <taxon>Bacilli</taxon>
        <taxon>Bacillales</taxon>
        <taxon>Caryophanaceae</taxon>
        <taxon>Sporosarcina</taxon>
    </lineage>
</organism>
<gene>
    <name evidence="1" type="ORF">HMPREF9372_2148</name>
</gene>
<protein>
    <submittedName>
        <fullName evidence="1">Uncharacterized protein</fullName>
    </submittedName>
</protein>
<dbReference type="HOGENOM" id="CLU_3222273_0_0_9"/>
<dbReference type="EMBL" id="AFPZ01000068">
    <property type="protein sequence ID" value="EGQ25568.1"/>
    <property type="molecule type" value="Genomic_DNA"/>
</dbReference>
<accession>F9DTL8</accession>